<dbReference type="Proteomes" id="UP000326757">
    <property type="component" value="Unassembled WGS sequence"/>
</dbReference>
<evidence type="ECO:0000313" key="1">
    <source>
        <dbReference type="EMBL" id="KAB8295044.1"/>
    </source>
</evidence>
<name>A0A5N6JZS7_MONLA</name>
<organism evidence="1 2">
    <name type="scientific">Monilinia laxa</name>
    <name type="common">Brown rot fungus</name>
    <name type="synonym">Sclerotinia laxa</name>
    <dbReference type="NCBI Taxonomy" id="61186"/>
    <lineage>
        <taxon>Eukaryota</taxon>
        <taxon>Fungi</taxon>
        <taxon>Dikarya</taxon>
        <taxon>Ascomycota</taxon>
        <taxon>Pezizomycotina</taxon>
        <taxon>Leotiomycetes</taxon>
        <taxon>Helotiales</taxon>
        <taxon>Sclerotiniaceae</taxon>
        <taxon>Monilinia</taxon>
    </lineage>
</organism>
<dbReference type="EMBL" id="VIGI01000010">
    <property type="protein sequence ID" value="KAB8295044.1"/>
    <property type="molecule type" value="Genomic_DNA"/>
</dbReference>
<reference evidence="1 2" key="1">
    <citation type="submission" date="2019-06" db="EMBL/GenBank/DDBJ databases">
        <title>Genome Sequence of the Brown Rot Fungal Pathogen Monilinia laxa.</title>
        <authorList>
            <person name="De Miccolis Angelini R.M."/>
            <person name="Landi L."/>
            <person name="Abate D."/>
            <person name="Pollastro S."/>
            <person name="Romanazzi G."/>
            <person name="Faretra F."/>
        </authorList>
    </citation>
    <scope>NUCLEOTIDE SEQUENCE [LARGE SCALE GENOMIC DNA]</scope>
    <source>
        <strain evidence="1 2">Mlax316</strain>
    </source>
</reference>
<dbReference type="OrthoDB" id="3460649at2759"/>
<gene>
    <name evidence="1" type="ORF">EYC80_006987</name>
</gene>
<accession>A0A5N6JZS7</accession>
<sequence length="216" mass="25253">MSLGERGLGLHGDVMICAARTAKNRREKKVRKKKVMGGVRSRLGRVFGRVWAVWHDFRRWRREVEECRQRRADKYNHQMVNPDDLWNPVQHKYPQTPNFPLRVRSSDWRSWVVDRQMLLLGKERPQLLIIDTCVIVACQLSCELPHATSPALCLNFQGYQSGSRRTVWRQNQVLELALSGNTRKHNHMLAFARCGYRAESGEGRRVLRNELLMHLG</sequence>
<protein>
    <submittedName>
        <fullName evidence="1">Uncharacterized protein</fullName>
    </submittedName>
</protein>
<evidence type="ECO:0000313" key="2">
    <source>
        <dbReference type="Proteomes" id="UP000326757"/>
    </source>
</evidence>
<keyword evidence="2" id="KW-1185">Reference proteome</keyword>
<proteinExistence type="predicted"/>
<dbReference type="AlphaFoldDB" id="A0A5N6JZS7"/>
<comment type="caution">
    <text evidence="1">The sequence shown here is derived from an EMBL/GenBank/DDBJ whole genome shotgun (WGS) entry which is preliminary data.</text>
</comment>